<evidence type="ECO:0000256" key="4">
    <source>
        <dbReference type="ARBA" id="ARBA00022989"/>
    </source>
</evidence>
<keyword evidence="4 6" id="KW-1133">Transmembrane helix</keyword>
<comment type="caution">
    <text evidence="7">The sequence shown here is derived from an EMBL/GenBank/DDBJ whole genome shotgun (WGS) entry which is preliminary data.</text>
</comment>
<keyword evidence="2" id="KW-1003">Cell membrane</keyword>
<evidence type="ECO:0000256" key="5">
    <source>
        <dbReference type="ARBA" id="ARBA00023136"/>
    </source>
</evidence>
<evidence type="ECO:0000256" key="2">
    <source>
        <dbReference type="ARBA" id="ARBA00022475"/>
    </source>
</evidence>
<dbReference type="InterPro" id="IPR019108">
    <property type="entry name" value="Caa3_assmbl_CtaG-rel"/>
</dbReference>
<comment type="subcellular location">
    <subcellularLocation>
        <location evidence="1">Cell membrane</location>
        <topology evidence="1">Multi-pass membrane protein</topology>
    </subcellularLocation>
</comment>
<name>A0ABV7M4C3_9GAMM</name>
<feature type="transmembrane region" description="Helical" evidence="6">
    <location>
        <begin position="108"/>
        <end position="130"/>
    </location>
</feature>
<keyword evidence="3 6" id="KW-0812">Transmembrane</keyword>
<feature type="transmembrane region" description="Helical" evidence="6">
    <location>
        <begin position="189"/>
        <end position="206"/>
    </location>
</feature>
<dbReference type="RefSeq" id="WP_189459663.1">
    <property type="nucleotide sequence ID" value="NZ_BMXD01000014.1"/>
</dbReference>
<accession>A0ABV7M4C3</accession>
<keyword evidence="5 6" id="KW-0472">Membrane</keyword>
<feature type="transmembrane region" description="Helical" evidence="6">
    <location>
        <begin position="151"/>
        <end position="169"/>
    </location>
</feature>
<sequence length="306" mass="34006">MGKPLFIALWLLIPRVSTAHGGEIHGTDGLWQEWNTAASTLLPLLLGVGFYVLGVFRLWHKAGVGRGIPVFRAAVYGLGMLTLIVALVSPLDMAANALFSMHMTQHLLLILVAPPLLISGNPDVALLWALPHRWRAGWGRCEQRLARSLTGGKGALIVVLLATGVLWAWHLPQLYDLAVRNEAVHWVEHAGFLITALLFWITVLRIRPREHIDNGMRILYVFGMALQGSLLGALITFATRPLYQSHMTVPSQWGLDPLADQQVAGLIMWVPPAMLYMGVVAYLFVYWLNAAATRNEERKRQDAHRA</sequence>
<feature type="transmembrane region" description="Helical" evidence="6">
    <location>
        <begin position="218"/>
        <end position="243"/>
    </location>
</feature>
<feature type="transmembrane region" description="Helical" evidence="6">
    <location>
        <begin position="70"/>
        <end position="88"/>
    </location>
</feature>
<reference evidence="8" key="1">
    <citation type="journal article" date="2019" name="Int. J. Syst. Evol. Microbiol.">
        <title>The Global Catalogue of Microorganisms (GCM) 10K type strain sequencing project: providing services to taxonomists for standard genome sequencing and annotation.</title>
        <authorList>
            <consortium name="The Broad Institute Genomics Platform"/>
            <consortium name="The Broad Institute Genome Sequencing Center for Infectious Disease"/>
            <person name="Wu L."/>
            <person name="Ma J."/>
        </authorList>
    </citation>
    <scope>NUCLEOTIDE SEQUENCE [LARGE SCALE GENOMIC DNA]</scope>
    <source>
        <strain evidence="8">KCTC 12847</strain>
    </source>
</reference>
<evidence type="ECO:0000313" key="8">
    <source>
        <dbReference type="Proteomes" id="UP001595640"/>
    </source>
</evidence>
<evidence type="ECO:0000256" key="3">
    <source>
        <dbReference type="ARBA" id="ARBA00022692"/>
    </source>
</evidence>
<feature type="transmembrane region" description="Helical" evidence="6">
    <location>
        <begin position="263"/>
        <end position="288"/>
    </location>
</feature>
<evidence type="ECO:0000256" key="6">
    <source>
        <dbReference type="SAM" id="Phobius"/>
    </source>
</evidence>
<proteinExistence type="predicted"/>
<gene>
    <name evidence="7" type="ORF">ACFOEI_11570</name>
</gene>
<feature type="transmembrane region" description="Helical" evidence="6">
    <location>
        <begin position="37"/>
        <end position="58"/>
    </location>
</feature>
<dbReference type="Pfam" id="PF09678">
    <property type="entry name" value="Caa3_CtaG"/>
    <property type="match status" value="1"/>
</dbReference>
<keyword evidence="8" id="KW-1185">Reference proteome</keyword>
<organism evidence="7 8">
    <name type="scientific">Modicisalibacter luteus</name>
    <dbReference type="NCBI Taxonomy" id="453962"/>
    <lineage>
        <taxon>Bacteria</taxon>
        <taxon>Pseudomonadati</taxon>
        <taxon>Pseudomonadota</taxon>
        <taxon>Gammaproteobacteria</taxon>
        <taxon>Oceanospirillales</taxon>
        <taxon>Halomonadaceae</taxon>
        <taxon>Modicisalibacter</taxon>
    </lineage>
</organism>
<dbReference type="EMBL" id="JBHRUH010000016">
    <property type="protein sequence ID" value="MFC3292704.1"/>
    <property type="molecule type" value="Genomic_DNA"/>
</dbReference>
<evidence type="ECO:0000313" key="7">
    <source>
        <dbReference type="EMBL" id="MFC3292704.1"/>
    </source>
</evidence>
<protein>
    <submittedName>
        <fullName evidence="7">Cytochrome c oxidase assembly protein</fullName>
    </submittedName>
</protein>
<dbReference type="Proteomes" id="UP001595640">
    <property type="component" value="Unassembled WGS sequence"/>
</dbReference>
<evidence type="ECO:0000256" key="1">
    <source>
        <dbReference type="ARBA" id="ARBA00004651"/>
    </source>
</evidence>